<sequence>MKRLKLLLIVLAVSLSSAVFSGNVVNAEEQSGQKLSHAHPDKAGFDPEKLKGIDKAITEAVEDGVTPGAVVLVAKDGKIVKEEAYGYAQKYDMGELLKKPREMKKKTIFDLASVTKVMGTTQGIMKLVSDGELSVNDKVSEYIPEFAQNGKGDITVADLLTHTSGLTPWKPTYLYADNSEEVMNYINQLPLEYPTGTDRRYSDFSFMVLGFLIEEISGQKLDNYLEENIYKPLKMHDTMFSPPGHLKQKIAATSWGNPYEYKMIDDPNFGYYVEESPDMFKYWRDYTLVGEVNDGNSFYGNKGIAGHAGLFSTASDIAVLGQTMLNGGIYGKTQLYEKEVIDAFTSPQRFGQGYGWELNKSWYMGNHYSDKTFGHTGFTGTQIIIDPEKNLQIILLTNKQNNGPLPSGSYRSTGPLSKEVANIVYESLN</sequence>
<comment type="caution">
    <text evidence="4">The sequence shown here is derived from an EMBL/GenBank/DDBJ whole genome shotgun (WGS) entry which is preliminary data.</text>
</comment>
<dbReference type="InterPro" id="IPR012338">
    <property type="entry name" value="Beta-lactam/transpept-like"/>
</dbReference>
<keyword evidence="1" id="KW-0378">Hydrolase</keyword>
<feature type="chain" id="PRO_5039102250" evidence="2">
    <location>
        <begin position="22"/>
        <end position="429"/>
    </location>
</feature>
<dbReference type="GO" id="GO:0016787">
    <property type="term" value="F:hydrolase activity"/>
    <property type="evidence" value="ECO:0007669"/>
    <property type="project" value="UniProtKB-KW"/>
</dbReference>
<evidence type="ECO:0000259" key="3">
    <source>
        <dbReference type="Pfam" id="PF00144"/>
    </source>
</evidence>
<dbReference type="PATRIC" id="fig|1459.3.peg.889"/>
<dbReference type="SUPFAM" id="SSF56601">
    <property type="entry name" value="beta-lactamase/transpeptidase-like"/>
    <property type="match status" value="1"/>
</dbReference>
<dbReference type="InterPro" id="IPR001466">
    <property type="entry name" value="Beta-lactam-related"/>
</dbReference>
<evidence type="ECO:0000313" key="5">
    <source>
        <dbReference type="Proteomes" id="UP000037109"/>
    </source>
</evidence>
<gene>
    <name evidence="4" type="ORF">AF332_04290</name>
</gene>
<evidence type="ECO:0000313" key="4">
    <source>
        <dbReference type="EMBL" id="KON86113.1"/>
    </source>
</evidence>
<evidence type="ECO:0000256" key="2">
    <source>
        <dbReference type="SAM" id="SignalP"/>
    </source>
</evidence>
<name>A0A0M0G8M8_SPOGL</name>
<dbReference type="Pfam" id="PF00144">
    <property type="entry name" value="Beta-lactamase"/>
    <property type="match status" value="1"/>
</dbReference>
<keyword evidence="2" id="KW-0732">Signal</keyword>
<evidence type="ECO:0000256" key="1">
    <source>
        <dbReference type="ARBA" id="ARBA00022801"/>
    </source>
</evidence>
<dbReference type="STRING" id="1459.AF332_04290"/>
<dbReference type="PANTHER" id="PTHR43283">
    <property type="entry name" value="BETA-LACTAMASE-RELATED"/>
    <property type="match status" value="1"/>
</dbReference>
<protein>
    <submittedName>
        <fullName evidence="4">Beta-lactamase</fullName>
    </submittedName>
</protein>
<dbReference type="Gene3D" id="3.40.710.10">
    <property type="entry name" value="DD-peptidase/beta-lactamase superfamily"/>
    <property type="match status" value="1"/>
</dbReference>
<dbReference type="EMBL" id="LGUF01000007">
    <property type="protein sequence ID" value="KON86113.1"/>
    <property type="molecule type" value="Genomic_DNA"/>
</dbReference>
<feature type="signal peptide" evidence="2">
    <location>
        <begin position="1"/>
        <end position="21"/>
    </location>
</feature>
<keyword evidence="5" id="KW-1185">Reference proteome</keyword>
<reference evidence="5" key="1">
    <citation type="submission" date="2015-07" db="EMBL/GenBank/DDBJ databases">
        <title>Fjat-10036 dsm4.</title>
        <authorList>
            <person name="Liu B."/>
            <person name="Wang J."/>
            <person name="Zhu Y."/>
            <person name="Liu G."/>
            <person name="Chen Q."/>
            <person name="Chen Z."/>
            <person name="Lan J."/>
            <person name="Che J."/>
            <person name="Ge C."/>
            <person name="Shi H."/>
            <person name="Pan Z."/>
            <person name="Liu X."/>
        </authorList>
    </citation>
    <scope>NUCLEOTIDE SEQUENCE [LARGE SCALE GENOMIC DNA]</scope>
    <source>
        <strain evidence="5">DSM 4</strain>
    </source>
</reference>
<dbReference type="Proteomes" id="UP000037109">
    <property type="component" value="Unassembled WGS sequence"/>
</dbReference>
<dbReference type="PANTHER" id="PTHR43283:SF11">
    <property type="entry name" value="BETA-LACTAMASE-RELATED DOMAIN-CONTAINING PROTEIN"/>
    <property type="match status" value="1"/>
</dbReference>
<organism evidence="4 5">
    <name type="scientific">Sporosarcina globispora</name>
    <name type="common">Bacillus globisporus</name>
    <dbReference type="NCBI Taxonomy" id="1459"/>
    <lineage>
        <taxon>Bacteria</taxon>
        <taxon>Bacillati</taxon>
        <taxon>Bacillota</taxon>
        <taxon>Bacilli</taxon>
        <taxon>Bacillales</taxon>
        <taxon>Caryophanaceae</taxon>
        <taxon>Sporosarcina</taxon>
    </lineage>
</organism>
<dbReference type="AlphaFoldDB" id="A0A0M0G8M8"/>
<accession>A0A0M0G8M8</accession>
<proteinExistence type="predicted"/>
<dbReference type="RefSeq" id="WP_053433470.1">
    <property type="nucleotide sequence ID" value="NZ_LGUF01000007.1"/>
</dbReference>
<dbReference type="InterPro" id="IPR050789">
    <property type="entry name" value="Diverse_Enzym_Activities"/>
</dbReference>
<feature type="domain" description="Beta-lactamase-related" evidence="3">
    <location>
        <begin position="53"/>
        <end position="403"/>
    </location>
</feature>